<dbReference type="Gene3D" id="2.60.40.10">
    <property type="entry name" value="Immunoglobulins"/>
    <property type="match status" value="1"/>
</dbReference>
<keyword evidence="2" id="KW-1064">Adaptive immunity</keyword>
<evidence type="ECO:0000256" key="5">
    <source>
        <dbReference type="ARBA" id="ARBA00043266"/>
    </source>
</evidence>
<dbReference type="InterPro" id="IPR003599">
    <property type="entry name" value="Ig_sub"/>
</dbReference>
<name>A0A8C0EKX9_BUBBB</name>
<evidence type="ECO:0000259" key="6">
    <source>
        <dbReference type="PROSITE" id="PS50835"/>
    </source>
</evidence>
<keyword evidence="5" id="KW-0391">Immunity</keyword>
<dbReference type="InterPro" id="IPR013106">
    <property type="entry name" value="Ig_V-set"/>
</dbReference>
<keyword evidence="3" id="KW-0675">Receptor</keyword>
<evidence type="ECO:0000256" key="1">
    <source>
        <dbReference type="ARBA" id="ARBA00022729"/>
    </source>
</evidence>
<protein>
    <recommendedName>
        <fullName evidence="6">Ig-like domain-containing protein</fullName>
    </recommendedName>
</protein>
<evidence type="ECO:0000313" key="7">
    <source>
        <dbReference type="Ensembl" id="ENSBOBP00000004525.1"/>
    </source>
</evidence>
<sequence length="135" mass="14780">MRYIGASLLGIFDTVIPTSLGMVVNLGGQTKKEMTIQVGQSTTLNCNFSTSYANPYVFWYQQHQTQSPQMLLQVDKWTAQVNSGRLSSALSVETSQVLLRVRDAELQDSASYFCSLMTPGGCGEARPLLPQPGLL</sequence>
<dbReference type="Ensembl" id="ENSBOBT00000004638.1">
    <property type="protein sequence ID" value="ENSBOBP00000004525.1"/>
    <property type="gene ID" value="ENSBOBG00000003076.1"/>
</dbReference>
<dbReference type="Pfam" id="PF07686">
    <property type="entry name" value="V-set"/>
    <property type="match status" value="1"/>
</dbReference>
<dbReference type="Proteomes" id="UP000694567">
    <property type="component" value="Unplaced"/>
</dbReference>
<proteinExistence type="predicted"/>
<keyword evidence="1" id="KW-0732">Signal</keyword>
<dbReference type="PANTHER" id="PTHR19367:SF18">
    <property type="entry name" value="T CELL RECEPTOR ALPHA VARIABLE 16"/>
    <property type="match status" value="1"/>
</dbReference>
<evidence type="ECO:0000256" key="4">
    <source>
        <dbReference type="ARBA" id="ARBA00023319"/>
    </source>
</evidence>
<evidence type="ECO:0000256" key="2">
    <source>
        <dbReference type="ARBA" id="ARBA00023130"/>
    </source>
</evidence>
<evidence type="ECO:0000256" key="3">
    <source>
        <dbReference type="ARBA" id="ARBA00023170"/>
    </source>
</evidence>
<reference evidence="7" key="2">
    <citation type="submission" date="2025-09" db="UniProtKB">
        <authorList>
            <consortium name="Ensembl"/>
        </authorList>
    </citation>
    <scope>IDENTIFICATION</scope>
</reference>
<keyword evidence="8" id="KW-1185">Reference proteome</keyword>
<organism evidence="7 8">
    <name type="scientific">Bubo bubo</name>
    <name type="common">Eurasian eagle-owl</name>
    <name type="synonym">Strix bubo</name>
    <dbReference type="NCBI Taxonomy" id="30461"/>
    <lineage>
        <taxon>Eukaryota</taxon>
        <taxon>Metazoa</taxon>
        <taxon>Chordata</taxon>
        <taxon>Craniata</taxon>
        <taxon>Vertebrata</taxon>
        <taxon>Euteleostomi</taxon>
        <taxon>Archelosauria</taxon>
        <taxon>Archosauria</taxon>
        <taxon>Dinosauria</taxon>
        <taxon>Saurischia</taxon>
        <taxon>Theropoda</taxon>
        <taxon>Coelurosauria</taxon>
        <taxon>Aves</taxon>
        <taxon>Neognathae</taxon>
        <taxon>Neoaves</taxon>
        <taxon>Telluraves</taxon>
        <taxon>Strigiformes</taxon>
        <taxon>Strigidae</taxon>
        <taxon>Bubo</taxon>
    </lineage>
</organism>
<dbReference type="PROSITE" id="PS50835">
    <property type="entry name" value="IG_LIKE"/>
    <property type="match status" value="1"/>
</dbReference>
<dbReference type="InterPro" id="IPR051287">
    <property type="entry name" value="TCR_variable_region"/>
</dbReference>
<dbReference type="PANTHER" id="PTHR19367">
    <property type="entry name" value="T-CELL RECEPTOR ALPHA CHAIN V REGION"/>
    <property type="match status" value="1"/>
</dbReference>
<evidence type="ECO:0000313" key="8">
    <source>
        <dbReference type="Proteomes" id="UP000694567"/>
    </source>
</evidence>
<accession>A0A8C0EKX9</accession>
<keyword evidence="4" id="KW-0393">Immunoglobulin domain</keyword>
<dbReference type="GO" id="GO:0002250">
    <property type="term" value="P:adaptive immune response"/>
    <property type="evidence" value="ECO:0007669"/>
    <property type="project" value="UniProtKB-KW"/>
</dbReference>
<dbReference type="SMART" id="SM00406">
    <property type="entry name" value="IGv"/>
    <property type="match status" value="1"/>
</dbReference>
<dbReference type="SMART" id="SM00409">
    <property type="entry name" value="IG"/>
    <property type="match status" value="1"/>
</dbReference>
<dbReference type="InterPro" id="IPR013783">
    <property type="entry name" value="Ig-like_fold"/>
</dbReference>
<dbReference type="GO" id="GO:0042101">
    <property type="term" value="C:T cell receptor complex"/>
    <property type="evidence" value="ECO:0007669"/>
    <property type="project" value="UniProtKB-KW"/>
</dbReference>
<reference evidence="7" key="1">
    <citation type="submission" date="2025-08" db="UniProtKB">
        <authorList>
            <consortium name="Ensembl"/>
        </authorList>
    </citation>
    <scope>IDENTIFICATION</scope>
</reference>
<dbReference type="InterPro" id="IPR036179">
    <property type="entry name" value="Ig-like_dom_sf"/>
</dbReference>
<dbReference type="SUPFAM" id="SSF48726">
    <property type="entry name" value="Immunoglobulin"/>
    <property type="match status" value="1"/>
</dbReference>
<dbReference type="AlphaFoldDB" id="A0A8C0EKX9"/>
<feature type="domain" description="Ig-like" evidence="6">
    <location>
        <begin position="17"/>
        <end position="116"/>
    </location>
</feature>
<keyword evidence="5" id="KW-1279">T cell receptor</keyword>
<dbReference type="InterPro" id="IPR007110">
    <property type="entry name" value="Ig-like_dom"/>
</dbReference>